<feature type="non-terminal residue" evidence="1">
    <location>
        <position position="94"/>
    </location>
</feature>
<sequence length="94" mass="9618">TTTTIYNAAGEVVAAIDAAGNVTTTQYNGVGEVLSTTQYATALTLAQRRALGSAPTLAALQADLVNNVDNRTTLTIYDADGHALATVDALGYVT</sequence>
<evidence type="ECO:0000313" key="2">
    <source>
        <dbReference type="Proteomes" id="UP001620461"/>
    </source>
</evidence>
<dbReference type="Proteomes" id="UP001620461">
    <property type="component" value="Unassembled WGS sequence"/>
</dbReference>
<proteinExistence type="predicted"/>
<accession>A0ABW8JMI6</accession>
<keyword evidence="2" id="KW-1185">Reference proteome</keyword>
<dbReference type="InterPro" id="IPR006530">
    <property type="entry name" value="YD"/>
</dbReference>
<dbReference type="Pfam" id="PF05593">
    <property type="entry name" value="RHS_repeat"/>
    <property type="match status" value="1"/>
</dbReference>
<dbReference type="RefSeq" id="WP_404549522.1">
    <property type="nucleotide sequence ID" value="NZ_JADIKJ010000123.1"/>
</dbReference>
<organism evidence="1 2">
    <name type="scientific">Dyella jejuensis</name>
    <dbReference type="NCBI Taxonomy" id="1432009"/>
    <lineage>
        <taxon>Bacteria</taxon>
        <taxon>Pseudomonadati</taxon>
        <taxon>Pseudomonadota</taxon>
        <taxon>Gammaproteobacteria</taxon>
        <taxon>Lysobacterales</taxon>
        <taxon>Rhodanobacteraceae</taxon>
        <taxon>Dyella</taxon>
    </lineage>
</organism>
<gene>
    <name evidence="1" type="ORF">ISP15_18530</name>
</gene>
<comment type="caution">
    <text evidence="1">The sequence shown here is derived from an EMBL/GenBank/DDBJ whole genome shotgun (WGS) entry which is preliminary data.</text>
</comment>
<dbReference type="NCBIfam" id="TIGR01643">
    <property type="entry name" value="YD_repeat_2x"/>
    <property type="match status" value="1"/>
</dbReference>
<reference evidence="1 2" key="1">
    <citation type="submission" date="2020-10" db="EMBL/GenBank/DDBJ databases">
        <title>Phylogeny of dyella-like bacteria.</title>
        <authorList>
            <person name="Fu J."/>
        </authorList>
    </citation>
    <scope>NUCLEOTIDE SEQUENCE [LARGE SCALE GENOMIC DNA]</scope>
    <source>
        <strain evidence="1 2">JP1</strain>
    </source>
</reference>
<protein>
    <recommendedName>
        <fullName evidence="3">YD repeat-containing protein</fullName>
    </recommendedName>
</protein>
<dbReference type="InterPro" id="IPR031325">
    <property type="entry name" value="RHS_repeat"/>
</dbReference>
<dbReference type="EMBL" id="JADIKJ010000123">
    <property type="protein sequence ID" value="MFK2902323.1"/>
    <property type="molecule type" value="Genomic_DNA"/>
</dbReference>
<evidence type="ECO:0000313" key="1">
    <source>
        <dbReference type="EMBL" id="MFK2902323.1"/>
    </source>
</evidence>
<dbReference type="Gene3D" id="2.180.10.10">
    <property type="entry name" value="RHS repeat-associated core"/>
    <property type="match status" value="1"/>
</dbReference>
<evidence type="ECO:0008006" key="3">
    <source>
        <dbReference type="Google" id="ProtNLM"/>
    </source>
</evidence>
<feature type="non-terminal residue" evidence="1">
    <location>
        <position position="1"/>
    </location>
</feature>
<name>A0ABW8JMI6_9GAMM</name>